<name>A0A922S8J2_SPOEX</name>
<keyword evidence="1" id="KW-0863">Zinc-finger</keyword>
<feature type="domain" description="C2H2-type" evidence="3">
    <location>
        <begin position="190"/>
        <end position="210"/>
    </location>
</feature>
<keyword evidence="1" id="KW-0479">Metal-binding</keyword>
<dbReference type="EMBL" id="JACEFF010000912">
    <property type="protein sequence ID" value="KAH9628487.1"/>
    <property type="molecule type" value="Genomic_DNA"/>
</dbReference>
<dbReference type="AlphaFoldDB" id="A0A922S8J2"/>
<protein>
    <recommendedName>
        <fullName evidence="3">C2H2-type domain-containing protein</fullName>
    </recommendedName>
</protein>
<keyword evidence="1" id="KW-0862">Zinc</keyword>
<dbReference type="PROSITE" id="PS50157">
    <property type="entry name" value="ZINC_FINGER_C2H2_2"/>
    <property type="match status" value="1"/>
</dbReference>
<dbReference type="InterPro" id="IPR013087">
    <property type="entry name" value="Znf_C2H2_type"/>
</dbReference>
<dbReference type="GO" id="GO:0008270">
    <property type="term" value="F:zinc ion binding"/>
    <property type="evidence" value="ECO:0007669"/>
    <property type="project" value="UniProtKB-KW"/>
</dbReference>
<feature type="region of interest" description="Disordered" evidence="2">
    <location>
        <begin position="129"/>
        <end position="153"/>
    </location>
</feature>
<dbReference type="SUPFAM" id="SSF57667">
    <property type="entry name" value="beta-beta-alpha zinc fingers"/>
    <property type="match status" value="1"/>
</dbReference>
<evidence type="ECO:0000313" key="4">
    <source>
        <dbReference type="EMBL" id="KAH9628487.1"/>
    </source>
</evidence>
<dbReference type="InterPro" id="IPR036236">
    <property type="entry name" value="Znf_C2H2_sf"/>
</dbReference>
<evidence type="ECO:0000256" key="1">
    <source>
        <dbReference type="PROSITE-ProRule" id="PRU00042"/>
    </source>
</evidence>
<dbReference type="Pfam" id="PF00096">
    <property type="entry name" value="zf-C2H2"/>
    <property type="match status" value="1"/>
</dbReference>
<accession>A0A922S8J2</accession>
<evidence type="ECO:0000259" key="3">
    <source>
        <dbReference type="PROSITE" id="PS50157"/>
    </source>
</evidence>
<feature type="compositionally biased region" description="Basic and acidic residues" evidence="2">
    <location>
        <begin position="136"/>
        <end position="153"/>
    </location>
</feature>
<dbReference type="Gene3D" id="3.30.160.60">
    <property type="entry name" value="Classic Zinc Finger"/>
    <property type="match status" value="1"/>
</dbReference>
<gene>
    <name evidence="4" type="ORF">HF086_015762</name>
</gene>
<reference evidence="4" key="1">
    <citation type="journal article" date="2021" name="G3 (Bethesda)">
        <title>Genome and transcriptome analysis of the beet armyworm Spodoptera exigua reveals targets for pest control. .</title>
        <authorList>
            <person name="Simon S."/>
            <person name="Breeschoten T."/>
            <person name="Jansen H.J."/>
            <person name="Dirks R.P."/>
            <person name="Schranz M.E."/>
            <person name="Ros V.I.D."/>
        </authorList>
    </citation>
    <scope>NUCLEOTIDE SEQUENCE</scope>
    <source>
        <strain evidence="4">TB_SE_WUR_2020</strain>
    </source>
</reference>
<evidence type="ECO:0000256" key="2">
    <source>
        <dbReference type="SAM" id="MobiDB-lite"/>
    </source>
</evidence>
<comment type="caution">
    <text evidence="4">The sequence shown here is derived from an EMBL/GenBank/DDBJ whole genome shotgun (WGS) entry which is preliminary data.</text>
</comment>
<organism evidence="4 5">
    <name type="scientific">Spodoptera exigua</name>
    <name type="common">Beet armyworm</name>
    <name type="synonym">Noctua fulgens</name>
    <dbReference type="NCBI Taxonomy" id="7107"/>
    <lineage>
        <taxon>Eukaryota</taxon>
        <taxon>Metazoa</taxon>
        <taxon>Ecdysozoa</taxon>
        <taxon>Arthropoda</taxon>
        <taxon>Hexapoda</taxon>
        <taxon>Insecta</taxon>
        <taxon>Pterygota</taxon>
        <taxon>Neoptera</taxon>
        <taxon>Endopterygota</taxon>
        <taxon>Lepidoptera</taxon>
        <taxon>Glossata</taxon>
        <taxon>Ditrysia</taxon>
        <taxon>Noctuoidea</taxon>
        <taxon>Noctuidae</taxon>
        <taxon>Amphipyrinae</taxon>
        <taxon>Spodoptera</taxon>
    </lineage>
</organism>
<dbReference type="SMART" id="SM00355">
    <property type="entry name" value="ZnF_C2H2"/>
    <property type="match status" value="2"/>
</dbReference>
<sequence length="210" mass="24638">MEQDVETGYRALCSTCLSSDRDLFDLNNTAQDIFRLLMYDFAGDRSMDHTYMSQSLSCLEMETKTEYDKIFFDFSTGDEGYIIQTQPQNVKNEHFDVSHVQDTNILDIDEHILEEKRPRRRFSMLAQCTNGKKKKDKDAKEQKDPPKPGDLRKLLSKTSIEGYQCLECDMFFKNSRARKNHVARFHREGLQCDHCKKRFVNRTTLATHLK</sequence>
<dbReference type="Proteomes" id="UP000814243">
    <property type="component" value="Unassembled WGS sequence"/>
</dbReference>
<proteinExistence type="predicted"/>
<evidence type="ECO:0000313" key="5">
    <source>
        <dbReference type="Proteomes" id="UP000814243"/>
    </source>
</evidence>